<feature type="domain" description="SCP" evidence="11">
    <location>
        <begin position="553"/>
        <end position="680"/>
    </location>
</feature>
<evidence type="ECO:0000256" key="3">
    <source>
        <dbReference type="ARBA" id="ARBA00020027"/>
    </source>
</evidence>
<dbReference type="InterPro" id="IPR036291">
    <property type="entry name" value="NAD(P)-bd_dom_sf"/>
</dbReference>
<dbReference type="InterPro" id="IPR015943">
    <property type="entry name" value="WD40/YVTN_repeat-like_dom_sf"/>
</dbReference>
<protein>
    <recommendedName>
        <fullName evidence="4">DNA damage-binding protein CMR1</fullName>
    </recommendedName>
    <alternativeName>
        <fullName evidence="3">DNA damage-binding protein cmr1</fullName>
    </alternativeName>
</protein>
<dbReference type="Pfam" id="PF00106">
    <property type="entry name" value="adh_short"/>
    <property type="match status" value="1"/>
</dbReference>
<dbReference type="PROSITE" id="PS50082">
    <property type="entry name" value="WD_REPEATS_2"/>
    <property type="match status" value="1"/>
</dbReference>
<name>A0ABR2URN0_9PEZI</name>
<dbReference type="CDD" id="cd05233">
    <property type="entry name" value="SDR_c"/>
    <property type="match status" value="1"/>
</dbReference>
<gene>
    <name evidence="12" type="ORF">SUNI508_08898</name>
</gene>
<comment type="function">
    <text evidence="1">DNA-binding protein that binds to both single- and double-stranded DNA. Binds preferentially to UV-damaged DNA. May be involved in DNA-metabolic processes.</text>
</comment>
<feature type="region of interest" description="Disordered" evidence="10">
    <location>
        <begin position="911"/>
        <end position="932"/>
    </location>
</feature>
<dbReference type="InterPro" id="IPR035940">
    <property type="entry name" value="CAP_sf"/>
</dbReference>
<dbReference type="InterPro" id="IPR036322">
    <property type="entry name" value="WD40_repeat_dom_sf"/>
</dbReference>
<dbReference type="PRINTS" id="PR00080">
    <property type="entry name" value="SDRFAMILY"/>
</dbReference>
<keyword evidence="7" id="KW-0227">DNA damage</keyword>
<dbReference type="EMBL" id="JARVKF010000399">
    <property type="protein sequence ID" value="KAK9417318.1"/>
    <property type="molecule type" value="Genomic_DNA"/>
</dbReference>
<dbReference type="PROSITE" id="PS00678">
    <property type="entry name" value="WD_REPEATS_1"/>
    <property type="match status" value="1"/>
</dbReference>
<dbReference type="InterPro" id="IPR014044">
    <property type="entry name" value="CAP_dom"/>
</dbReference>
<evidence type="ECO:0000256" key="10">
    <source>
        <dbReference type="SAM" id="MobiDB-lite"/>
    </source>
</evidence>
<dbReference type="Proteomes" id="UP001408356">
    <property type="component" value="Unassembled WGS sequence"/>
</dbReference>
<keyword evidence="13" id="KW-1185">Reference proteome</keyword>
<dbReference type="Pfam" id="PF00400">
    <property type="entry name" value="WD40"/>
    <property type="match status" value="2"/>
</dbReference>
<keyword evidence="6" id="KW-0677">Repeat</keyword>
<dbReference type="PRINTS" id="PR00081">
    <property type="entry name" value="GDHRDH"/>
</dbReference>
<evidence type="ECO:0000256" key="4">
    <source>
        <dbReference type="ARBA" id="ARBA00021132"/>
    </source>
</evidence>
<sequence length="932" mass="101320">MAPAGLSAFEARRRENVANNAKLLQESQAIGKKMARAAKPPPKPVAPRKRKAAEPVQRTRVMPTRQSARLSGGGADTELESLKTQAEIIEEQKPAKRSRMTGDIALSKATLEGSRWANGDALASFAQGAQPGVRTFTDDDIKDTSDEKLMSLRKGMAELELYDGWLPNDIKITPERIYSLAFHPIQDKPIILAGDKKGIMGVFDGSQAKPEYDDDDDDPSIPLPKVSAFEMHSRTISSIIVPQVDHNSVISASYDSTIRCLDLSTQVSSAIWQPEDEDVDLAITCVDMSAEQKDVLIFSTMQGSLGRLDRRSKGKAELWNLTDNKIGGFSLNPSLPHLVATASLDRTLKIWDLRMIKGKGEMRHPSLVGEHTSRLSVSHASWSRSGHIATSSYDDTVKIYDFEKAAKWKPGHDITDADMEPVTQIRHNNQTGRWVTILKPQWQLNPADGVSKFAIANMNRFVDVFDSEGKQLVQLSGEGITAVPAVAELHPTHNWVAAGTGSGKLCLWMSGLVKLLLNALLLPLFFHSQAVFVSGATINVDENELADRAALTLDQSVALKTQNDVRQQKNLTLLAWDATLVQDAQTWANYLAKIDNMQHSTSDQRPNEGENLAYAWSSNGVKYPLTLGAQGWMAEQKNYHNEIIPQGDFASYGHYSTGSAAEPDCLLSTVRSDDADESHSLSPEHCGSLTDKVQSECYGSLYPGVALVTGAAGTGIGAAVAKAFAAAGCIRIAITDRNADLLISGQDTITSAYRDLRVYAKAGDISDPAFVQSFVDDAVTKFGRLDYAVNCGGVPGTGQRCTETSMEDFDRINSINYRGVWLSSRAELGAMVRQEPLGGNVPGRAPARGAIVNIASQLGIVSKARMGPYCASKAAVLSLTRSDAIDYSKDGIRVNCVCPGVIETPMTVWDEESRAKQEPSIQNGSYWAHRQA</sequence>
<dbReference type="Pfam" id="PF00188">
    <property type="entry name" value="CAP"/>
    <property type="match status" value="1"/>
</dbReference>
<dbReference type="InterPro" id="IPR019775">
    <property type="entry name" value="WD40_repeat_CS"/>
</dbReference>
<evidence type="ECO:0000313" key="12">
    <source>
        <dbReference type="EMBL" id="KAK9417318.1"/>
    </source>
</evidence>
<dbReference type="SUPFAM" id="SSF55797">
    <property type="entry name" value="PR-1-like"/>
    <property type="match status" value="1"/>
</dbReference>
<dbReference type="InterPro" id="IPR002347">
    <property type="entry name" value="SDR_fam"/>
</dbReference>
<keyword evidence="8" id="KW-0238">DNA-binding</keyword>
<evidence type="ECO:0000259" key="11">
    <source>
        <dbReference type="SMART" id="SM00198"/>
    </source>
</evidence>
<feature type="region of interest" description="Disordered" evidence="10">
    <location>
        <begin position="32"/>
        <end position="77"/>
    </location>
</feature>
<dbReference type="InterPro" id="IPR001680">
    <property type="entry name" value="WD40_rpt"/>
</dbReference>
<dbReference type="SUPFAM" id="SSF50978">
    <property type="entry name" value="WD40 repeat-like"/>
    <property type="match status" value="1"/>
</dbReference>
<dbReference type="SMART" id="SM00198">
    <property type="entry name" value="SCP"/>
    <property type="match status" value="1"/>
</dbReference>
<dbReference type="Gene3D" id="3.40.50.720">
    <property type="entry name" value="NAD(P)-binding Rossmann-like Domain"/>
    <property type="match status" value="1"/>
</dbReference>
<dbReference type="PANTHER" id="PTHR14773">
    <property type="entry name" value="WD REPEAT-CONTAINING PROTEIN 76"/>
    <property type="match status" value="1"/>
</dbReference>
<dbReference type="InterPro" id="IPR050853">
    <property type="entry name" value="WD_repeat_DNA-damage-binding"/>
</dbReference>
<evidence type="ECO:0000256" key="5">
    <source>
        <dbReference type="ARBA" id="ARBA00022574"/>
    </source>
</evidence>
<organism evidence="12 13">
    <name type="scientific">Seiridium unicorne</name>
    <dbReference type="NCBI Taxonomy" id="138068"/>
    <lineage>
        <taxon>Eukaryota</taxon>
        <taxon>Fungi</taxon>
        <taxon>Dikarya</taxon>
        <taxon>Ascomycota</taxon>
        <taxon>Pezizomycotina</taxon>
        <taxon>Sordariomycetes</taxon>
        <taxon>Xylariomycetidae</taxon>
        <taxon>Amphisphaeriales</taxon>
        <taxon>Sporocadaceae</taxon>
        <taxon>Seiridium</taxon>
    </lineage>
</organism>
<evidence type="ECO:0000256" key="9">
    <source>
        <dbReference type="PROSITE-ProRule" id="PRU00221"/>
    </source>
</evidence>
<evidence type="ECO:0000256" key="6">
    <source>
        <dbReference type="ARBA" id="ARBA00022737"/>
    </source>
</evidence>
<feature type="repeat" description="WD" evidence="9">
    <location>
        <begin position="338"/>
        <end position="354"/>
    </location>
</feature>
<keyword evidence="5 9" id="KW-0853">WD repeat</keyword>
<evidence type="ECO:0000256" key="8">
    <source>
        <dbReference type="ARBA" id="ARBA00023125"/>
    </source>
</evidence>
<evidence type="ECO:0000256" key="7">
    <source>
        <dbReference type="ARBA" id="ARBA00022763"/>
    </source>
</evidence>
<evidence type="ECO:0000256" key="2">
    <source>
        <dbReference type="ARBA" id="ARBA00005434"/>
    </source>
</evidence>
<dbReference type="SMART" id="SM00320">
    <property type="entry name" value="WD40"/>
    <property type="match status" value="5"/>
</dbReference>
<dbReference type="Gene3D" id="3.40.33.10">
    <property type="entry name" value="CAP"/>
    <property type="match status" value="1"/>
</dbReference>
<reference evidence="12 13" key="1">
    <citation type="journal article" date="2024" name="J. Plant Pathol.">
        <title>Sequence and assembly of the genome of Seiridium unicorne, isolate CBS 538.82, causal agent of cypress canker disease.</title>
        <authorList>
            <person name="Scali E."/>
            <person name="Rocca G.D."/>
            <person name="Danti R."/>
            <person name="Garbelotto M."/>
            <person name="Barberini S."/>
            <person name="Baroncelli R."/>
            <person name="Emiliani G."/>
        </authorList>
    </citation>
    <scope>NUCLEOTIDE SEQUENCE [LARGE SCALE GENOMIC DNA]</scope>
    <source>
        <strain evidence="12 13">BM-138-508</strain>
    </source>
</reference>
<accession>A0ABR2URN0</accession>
<evidence type="ECO:0000313" key="13">
    <source>
        <dbReference type="Proteomes" id="UP001408356"/>
    </source>
</evidence>
<dbReference type="Gene3D" id="2.130.10.10">
    <property type="entry name" value="YVTN repeat-like/Quinoprotein amine dehydrogenase"/>
    <property type="match status" value="1"/>
</dbReference>
<dbReference type="SUPFAM" id="SSF51735">
    <property type="entry name" value="NAD(P)-binding Rossmann-fold domains"/>
    <property type="match status" value="1"/>
</dbReference>
<comment type="caution">
    <text evidence="12">The sequence shown here is derived from an EMBL/GenBank/DDBJ whole genome shotgun (WGS) entry which is preliminary data.</text>
</comment>
<comment type="similarity">
    <text evidence="2">Belongs to the WD repeat DDB2/WDR76 family.</text>
</comment>
<evidence type="ECO:0000256" key="1">
    <source>
        <dbReference type="ARBA" id="ARBA00002653"/>
    </source>
</evidence>
<dbReference type="PANTHER" id="PTHR14773:SF0">
    <property type="entry name" value="WD REPEAT-CONTAINING PROTEIN 76"/>
    <property type="match status" value="1"/>
</dbReference>
<proteinExistence type="inferred from homology"/>